<dbReference type="HOGENOM" id="CLU_013430_3_5_9"/>
<dbReference type="EMBL" id="CP007739">
    <property type="protein sequence ID" value="AIE59221.1"/>
    <property type="molecule type" value="Genomic_DNA"/>
</dbReference>
<keyword evidence="3" id="KW-0813">Transport</keyword>
<keyword evidence="5 7" id="KW-1133">Transmembrane helix</keyword>
<evidence type="ECO:0000313" key="11">
    <source>
        <dbReference type="Proteomes" id="UP000027602"/>
    </source>
</evidence>
<comment type="subcellular location">
    <subcellularLocation>
        <location evidence="1">Membrane</location>
        <topology evidence="1">Multi-pass membrane protein</topology>
    </subcellularLocation>
</comment>
<evidence type="ECO:0000256" key="6">
    <source>
        <dbReference type="ARBA" id="ARBA00023136"/>
    </source>
</evidence>
<dbReference type="KEGG" id="bmet:BMMGA3_03905"/>
<dbReference type="STRING" id="796606.BMMGA3_03905"/>
<feature type="transmembrane region" description="Helical" evidence="7">
    <location>
        <begin position="115"/>
        <end position="133"/>
    </location>
</feature>
<reference evidence="10 11" key="1">
    <citation type="journal article" date="2015" name="BMC Genomics">
        <title>Transcriptome analysis of thermophilic methylotrophic Bacillus methanolicus MGA3 using RNA-sequencing provides detailed insights into its previously uncharted transcriptional landscape.</title>
        <authorList>
            <person name="Irla M."/>
            <person name="Neshat A."/>
            <person name="Brautaset T."/>
            <person name="Ruckert C."/>
            <person name="Kalinowski J."/>
            <person name="Wendisch V.F."/>
        </authorList>
    </citation>
    <scope>NUCLEOTIDE SEQUENCE [LARGE SCALE GENOMIC DNA]</scope>
    <source>
        <strain evidence="11">MGA3 / ATCC 53907</strain>
    </source>
</reference>
<feature type="transmembrane region" description="Helical" evidence="7">
    <location>
        <begin position="82"/>
        <end position="103"/>
    </location>
</feature>
<evidence type="ECO:0000313" key="10">
    <source>
        <dbReference type="EMBL" id="AIE59221.1"/>
    </source>
</evidence>
<evidence type="ECO:0000256" key="5">
    <source>
        <dbReference type="ARBA" id="ARBA00022989"/>
    </source>
</evidence>
<dbReference type="GO" id="GO:0016020">
    <property type="term" value="C:membrane"/>
    <property type="evidence" value="ECO:0007669"/>
    <property type="project" value="UniProtKB-SubCell"/>
</dbReference>
<evidence type="ECO:0000259" key="9">
    <source>
        <dbReference type="Pfam" id="PF16916"/>
    </source>
</evidence>
<dbReference type="AlphaFoldDB" id="I3E7C0"/>
<gene>
    <name evidence="10" type="primary">yeaB</name>
    <name evidence="10" type="ORF">BMMGA3_03905</name>
</gene>
<evidence type="ECO:0000256" key="1">
    <source>
        <dbReference type="ARBA" id="ARBA00004141"/>
    </source>
</evidence>
<dbReference type="InterPro" id="IPR036837">
    <property type="entry name" value="Cation_efflux_CTD_sf"/>
</dbReference>
<dbReference type="InterPro" id="IPR058533">
    <property type="entry name" value="Cation_efflux_TM"/>
</dbReference>
<sequence length="291" mass="31333">MERNDQLRLGEKGAWLSIIAYIILASIKLLIAKIGHSEGLGADGLNNLTDVIASVAVLIGLRISRKPADHNHLYGHSRAESVASLVAAFIMISVGIQVIIGGIQNFFKDNIETPNWLTAWTALGSALAMYGVYRYNLKLGEKINSSSIKAVAYDNRSDALVSIGAFIGIAGTQFGIALLDVLTALAVGVLICKTAVGIFSEASHSLTDGFNEEMLAEIVTTIRKTPGVESIKEVKARMNGNQVLVEATVLVKPSLNVVESHNITENIEKNLRHMHMIESAIIHIEPLLNGD</sequence>
<dbReference type="Proteomes" id="UP000027602">
    <property type="component" value="Chromosome"/>
</dbReference>
<feature type="transmembrane region" description="Helical" evidence="7">
    <location>
        <begin position="44"/>
        <end position="61"/>
    </location>
</feature>
<evidence type="ECO:0000259" key="8">
    <source>
        <dbReference type="Pfam" id="PF01545"/>
    </source>
</evidence>
<dbReference type="PANTHER" id="PTHR43840">
    <property type="entry name" value="MITOCHONDRIAL METAL TRANSPORTER 1-RELATED"/>
    <property type="match status" value="1"/>
</dbReference>
<dbReference type="Pfam" id="PF16916">
    <property type="entry name" value="ZT_dimer"/>
    <property type="match status" value="1"/>
</dbReference>
<evidence type="ECO:0000256" key="2">
    <source>
        <dbReference type="ARBA" id="ARBA00008114"/>
    </source>
</evidence>
<dbReference type="Gene3D" id="1.20.1510.10">
    <property type="entry name" value="Cation efflux protein transmembrane domain"/>
    <property type="match status" value="1"/>
</dbReference>
<organism evidence="10 11">
    <name type="scientific">Bacillus methanolicus (strain MGA3 / ATCC 53907)</name>
    <dbReference type="NCBI Taxonomy" id="796606"/>
    <lineage>
        <taxon>Bacteria</taxon>
        <taxon>Bacillati</taxon>
        <taxon>Bacillota</taxon>
        <taxon>Bacilli</taxon>
        <taxon>Bacillales</taxon>
        <taxon>Bacillaceae</taxon>
        <taxon>Bacillus</taxon>
    </lineage>
</organism>
<dbReference type="RefSeq" id="WP_004433323.1">
    <property type="nucleotide sequence ID" value="NZ_ADWW01000002.1"/>
</dbReference>
<dbReference type="OrthoDB" id="9806522at2"/>
<keyword evidence="11" id="KW-1185">Reference proteome</keyword>
<dbReference type="NCBIfam" id="TIGR01297">
    <property type="entry name" value="CDF"/>
    <property type="match status" value="1"/>
</dbReference>
<dbReference type="PANTHER" id="PTHR43840:SF50">
    <property type="entry name" value="MANGANESE EFFLUX SYSTEM PROTEIN MNES"/>
    <property type="match status" value="1"/>
</dbReference>
<feature type="transmembrane region" description="Helical" evidence="7">
    <location>
        <begin position="12"/>
        <end position="32"/>
    </location>
</feature>
<dbReference type="InterPro" id="IPR027469">
    <property type="entry name" value="Cation_efflux_TMD_sf"/>
</dbReference>
<dbReference type="Pfam" id="PF01545">
    <property type="entry name" value="Cation_efflux"/>
    <property type="match status" value="1"/>
</dbReference>
<keyword evidence="6 7" id="KW-0472">Membrane</keyword>
<dbReference type="eggNOG" id="COG0053">
    <property type="taxonomic scope" value="Bacteria"/>
</dbReference>
<name>I3E7C0_BACMM</name>
<feature type="domain" description="Cation efflux protein cytoplasmic" evidence="9">
    <location>
        <begin position="212"/>
        <end position="286"/>
    </location>
</feature>
<dbReference type="InterPro" id="IPR002524">
    <property type="entry name" value="Cation_efflux"/>
</dbReference>
<keyword evidence="4 7" id="KW-0812">Transmembrane</keyword>
<dbReference type="FunFam" id="1.20.1510.10:FF:000006">
    <property type="entry name" value="Divalent cation efflux transporter"/>
    <property type="match status" value="1"/>
</dbReference>
<accession>I3E7C0</accession>
<dbReference type="GO" id="GO:0008324">
    <property type="term" value="F:monoatomic cation transmembrane transporter activity"/>
    <property type="evidence" value="ECO:0007669"/>
    <property type="project" value="InterPro"/>
</dbReference>
<dbReference type="Gene3D" id="3.30.70.1350">
    <property type="entry name" value="Cation efflux protein, cytoplasmic domain"/>
    <property type="match status" value="1"/>
</dbReference>
<dbReference type="SUPFAM" id="SSF161111">
    <property type="entry name" value="Cation efflux protein transmembrane domain-like"/>
    <property type="match status" value="1"/>
</dbReference>
<proteinExistence type="inferred from homology"/>
<dbReference type="InterPro" id="IPR050291">
    <property type="entry name" value="CDF_Transporter"/>
</dbReference>
<evidence type="ECO:0000256" key="3">
    <source>
        <dbReference type="ARBA" id="ARBA00022448"/>
    </source>
</evidence>
<dbReference type="InterPro" id="IPR027470">
    <property type="entry name" value="Cation_efflux_CTD"/>
</dbReference>
<comment type="similarity">
    <text evidence="2">Belongs to the cation diffusion facilitator (CDF) transporter (TC 2.A.4) family.</text>
</comment>
<evidence type="ECO:0000256" key="7">
    <source>
        <dbReference type="SAM" id="Phobius"/>
    </source>
</evidence>
<feature type="domain" description="Cation efflux protein transmembrane" evidence="8">
    <location>
        <begin position="15"/>
        <end position="206"/>
    </location>
</feature>
<evidence type="ECO:0000256" key="4">
    <source>
        <dbReference type="ARBA" id="ARBA00022692"/>
    </source>
</evidence>
<protein>
    <submittedName>
        <fullName evidence="10">Putative transporter YeaB</fullName>
    </submittedName>
</protein>
<dbReference type="SUPFAM" id="SSF160240">
    <property type="entry name" value="Cation efflux protein cytoplasmic domain-like"/>
    <property type="match status" value="1"/>
</dbReference>